<comment type="caution">
    <text evidence="7">The sequence shown here is derived from an EMBL/GenBank/DDBJ whole genome shotgun (WGS) entry which is preliminary data.</text>
</comment>
<dbReference type="PANTHER" id="PTHR21197:SF0">
    <property type="entry name" value="UDP-GALACTOPYRANOSE MUTASE"/>
    <property type="match status" value="1"/>
</dbReference>
<dbReference type="RefSeq" id="WP_154503674.1">
    <property type="nucleotide sequence ID" value="NZ_VUMN01000007.1"/>
</dbReference>
<comment type="similarity">
    <text evidence="2">Belongs to the UDP-galactopyranose/dTDP-fucopyranose mutase family.</text>
</comment>
<dbReference type="Pfam" id="PF13450">
    <property type="entry name" value="NAD_binding_8"/>
    <property type="match status" value="1"/>
</dbReference>
<evidence type="ECO:0000256" key="5">
    <source>
        <dbReference type="ARBA" id="ARBA00023235"/>
    </source>
</evidence>
<dbReference type="InterPro" id="IPR004379">
    <property type="entry name" value="UDP-GALP_mutase"/>
</dbReference>
<evidence type="ECO:0000313" key="7">
    <source>
        <dbReference type="EMBL" id="MSS58128.1"/>
    </source>
</evidence>
<sequence>MIYDAVIVGAGYCGAVTARCLADYGKQVLVLEKRDHIGGNAYDYLDENQVLRHQYGPHIFHTDSKQAADFLSRFTDWFPYEHRVLGYIEGKLVPIPFNLTSIEMLFPKEKADHLKQVLIDAYGMDHKVPILELRKNEDPEIQELADYIFEHVFKYYTMKQWGYTAEEIDPAVTGRVPVLVSYDDRYFRNQYQQMPKKGYTAMFQRMLNHPGIHLELSTDSSARLKVDPETKKVFLDGLEYQGTVVYTGLVDELLDCRLGELSYRSLEFDVETKDGDYQPVTTVNYPTPAEQHPYTRISEYKKMMLHPPVGKTTIAIEYPYAYDRHGKKGNVPYYPVFTEASKQRYQDYVNLIQGIPNLHLLGRLAEYRYYDMDAAVDAALELSRKLLAEG</sequence>
<dbReference type="NCBIfam" id="TIGR00031">
    <property type="entry name" value="UDP-GALP_mutase"/>
    <property type="match status" value="1"/>
</dbReference>
<protein>
    <submittedName>
        <fullName evidence="7">UDP-galactopyranose mutase</fullName>
        <ecNumber evidence="7">5.4.99.9</ecNumber>
    </submittedName>
</protein>
<reference evidence="7 8" key="1">
    <citation type="submission" date="2019-08" db="EMBL/GenBank/DDBJ databases">
        <title>In-depth cultivation of the pig gut microbiome towards novel bacterial diversity and tailored functional studies.</title>
        <authorList>
            <person name="Wylensek D."/>
            <person name="Hitch T.C.A."/>
            <person name="Clavel T."/>
        </authorList>
    </citation>
    <scope>NUCLEOTIDE SEQUENCE [LARGE SCALE GENOMIC DNA]</scope>
    <source>
        <strain evidence="7 8">Oil+RF-744-GAM-WT-6</strain>
    </source>
</reference>
<dbReference type="SUPFAM" id="SSF51971">
    <property type="entry name" value="Nucleotide-binding domain"/>
    <property type="match status" value="1"/>
</dbReference>
<dbReference type="AlphaFoldDB" id="A0A7X2TFV5"/>
<dbReference type="SUPFAM" id="SSF54373">
    <property type="entry name" value="FAD-linked reductases, C-terminal domain"/>
    <property type="match status" value="1"/>
</dbReference>
<gene>
    <name evidence="7" type="primary">glf</name>
    <name evidence="7" type="ORF">FYJ51_04330</name>
</gene>
<evidence type="ECO:0000256" key="2">
    <source>
        <dbReference type="ARBA" id="ARBA00009321"/>
    </source>
</evidence>
<proteinExistence type="inferred from homology"/>
<evidence type="ECO:0000256" key="4">
    <source>
        <dbReference type="ARBA" id="ARBA00022827"/>
    </source>
</evidence>
<comment type="cofactor">
    <cofactor evidence="1">
        <name>FAD</name>
        <dbReference type="ChEBI" id="CHEBI:57692"/>
    </cofactor>
</comment>
<feature type="domain" description="UDP-galactopyranose mutase C-terminal" evidence="6">
    <location>
        <begin position="152"/>
        <end position="369"/>
    </location>
</feature>
<name>A0A7X2TFV5_9FIRM</name>
<dbReference type="GO" id="GO:0008767">
    <property type="term" value="F:UDP-galactopyranose mutase activity"/>
    <property type="evidence" value="ECO:0007669"/>
    <property type="project" value="UniProtKB-EC"/>
</dbReference>
<dbReference type="InterPro" id="IPR015899">
    <property type="entry name" value="UDP-GalPyranose_mutase_C"/>
</dbReference>
<dbReference type="EMBL" id="VUMN01000007">
    <property type="protein sequence ID" value="MSS58128.1"/>
    <property type="molecule type" value="Genomic_DNA"/>
</dbReference>
<keyword evidence="3" id="KW-0285">Flavoprotein</keyword>
<evidence type="ECO:0000256" key="3">
    <source>
        <dbReference type="ARBA" id="ARBA00022630"/>
    </source>
</evidence>
<dbReference type="Pfam" id="PF03275">
    <property type="entry name" value="GLF"/>
    <property type="match status" value="1"/>
</dbReference>
<dbReference type="Gene3D" id="3.40.50.720">
    <property type="entry name" value="NAD(P)-binding Rossmann-like Domain"/>
    <property type="match status" value="3"/>
</dbReference>
<dbReference type="GO" id="GO:0005829">
    <property type="term" value="C:cytosol"/>
    <property type="evidence" value="ECO:0007669"/>
    <property type="project" value="TreeGrafter"/>
</dbReference>
<evidence type="ECO:0000256" key="1">
    <source>
        <dbReference type="ARBA" id="ARBA00001974"/>
    </source>
</evidence>
<keyword evidence="4" id="KW-0274">FAD</keyword>
<evidence type="ECO:0000259" key="6">
    <source>
        <dbReference type="Pfam" id="PF03275"/>
    </source>
</evidence>
<dbReference type="GO" id="GO:0050660">
    <property type="term" value="F:flavin adenine dinucleotide binding"/>
    <property type="evidence" value="ECO:0007669"/>
    <property type="project" value="TreeGrafter"/>
</dbReference>
<dbReference type="PANTHER" id="PTHR21197">
    <property type="entry name" value="UDP-GALACTOPYRANOSE MUTASE"/>
    <property type="match status" value="1"/>
</dbReference>
<keyword evidence="8" id="KW-1185">Reference proteome</keyword>
<evidence type="ECO:0000313" key="8">
    <source>
        <dbReference type="Proteomes" id="UP000461880"/>
    </source>
</evidence>
<organism evidence="7 8">
    <name type="scientific">Stecheria intestinalis</name>
    <dbReference type="NCBI Taxonomy" id="2606630"/>
    <lineage>
        <taxon>Bacteria</taxon>
        <taxon>Bacillati</taxon>
        <taxon>Bacillota</taxon>
        <taxon>Erysipelotrichia</taxon>
        <taxon>Erysipelotrichales</taxon>
        <taxon>Erysipelotrichaceae</taxon>
        <taxon>Stecheria</taxon>
    </lineage>
</organism>
<dbReference type="Proteomes" id="UP000461880">
    <property type="component" value="Unassembled WGS sequence"/>
</dbReference>
<accession>A0A7X2TFV5</accession>
<dbReference type="EC" id="5.4.99.9" evidence="7"/>
<keyword evidence="5 7" id="KW-0413">Isomerase</keyword>